<keyword evidence="2" id="KW-1185">Reference proteome</keyword>
<reference evidence="1 2" key="1">
    <citation type="journal article" date="2016" name="Nat. Commun.">
        <title>Extremotolerant tardigrade genome and improved radiotolerance of human cultured cells by tardigrade-unique protein.</title>
        <authorList>
            <person name="Hashimoto T."/>
            <person name="Horikawa D.D."/>
            <person name="Saito Y."/>
            <person name="Kuwahara H."/>
            <person name="Kozuka-Hata H."/>
            <person name="Shin-I T."/>
            <person name="Minakuchi Y."/>
            <person name="Ohishi K."/>
            <person name="Motoyama A."/>
            <person name="Aizu T."/>
            <person name="Enomoto A."/>
            <person name="Kondo K."/>
            <person name="Tanaka S."/>
            <person name="Hara Y."/>
            <person name="Koshikawa S."/>
            <person name="Sagara H."/>
            <person name="Miura T."/>
            <person name="Yokobori S."/>
            <person name="Miyagawa K."/>
            <person name="Suzuki Y."/>
            <person name="Kubo T."/>
            <person name="Oyama M."/>
            <person name="Kohara Y."/>
            <person name="Fujiyama A."/>
            <person name="Arakawa K."/>
            <person name="Katayama T."/>
            <person name="Toyoda A."/>
            <person name="Kunieda T."/>
        </authorList>
    </citation>
    <scope>NUCLEOTIDE SEQUENCE [LARGE SCALE GENOMIC DNA]</scope>
    <source>
        <strain evidence="1 2">YOKOZUNA-1</strain>
    </source>
</reference>
<gene>
    <name evidence="1" type="primary">RvY_00531</name>
    <name evidence="1" type="synonym">RvY_00531.2</name>
    <name evidence="1" type="ORF">RvY_00531-2</name>
</gene>
<dbReference type="AlphaFoldDB" id="A0A1D1UE12"/>
<comment type="caution">
    <text evidence="1">The sequence shown here is derived from an EMBL/GenBank/DDBJ whole genome shotgun (WGS) entry which is preliminary data.</text>
</comment>
<dbReference type="Proteomes" id="UP000186922">
    <property type="component" value="Unassembled WGS sequence"/>
</dbReference>
<name>A0A1D1UE12_RAMVA</name>
<accession>A0A1D1UE12</accession>
<dbReference type="EMBL" id="BDGG01000001">
    <property type="protein sequence ID" value="GAU87721.1"/>
    <property type="molecule type" value="Genomic_DNA"/>
</dbReference>
<proteinExistence type="predicted"/>
<evidence type="ECO:0000313" key="1">
    <source>
        <dbReference type="EMBL" id="GAU87721.1"/>
    </source>
</evidence>
<protein>
    <submittedName>
        <fullName evidence="1">Uncharacterized protein</fullName>
    </submittedName>
</protein>
<sequence>MTRKMMLNCLTSVGSSPDSTLSFDELGRALAIINFACQYSLLASAALPSFVENISLCPTSLSFSRIPAKTLPTLSCSLFHVYARFCFARLLFHPIFHHVSPIAFGHPLSRHCGGINFRSSVAIGAYKHEL</sequence>
<organism evidence="1 2">
    <name type="scientific">Ramazzottius varieornatus</name>
    <name type="common">Water bear</name>
    <name type="synonym">Tardigrade</name>
    <dbReference type="NCBI Taxonomy" id="947166"/>
    <lineage>
        <taxon>Eukaryota</taxon>
        <taxon>Metazoa</taxon>
        <taxon>Ecdysozoa</taxon>
        <taxon>Tardigrada</taxon>
        <taxon>Eutardigrada</taxon>
        <taxon>Parachela</taxon>
        <taxon>Hypsibioidea</taxon>
        <taxon>Ramazzottiidae</taxon>
        <taxon>Ramazzottius</taxon>
    </lineage>
</organism>
<evidence type="ECO:0000313" key="2">
    <source>
        <dbReference type="Proteomes" id="UP000186922"/>
    </source>
</evidence>